<sequence length="856" mass="92872">MTVVRVAGLPSGSARVGELPGTTRLLGDLDALRGDLERRGEELADLIHTAVGGCEDRSVRRALLACRRAVHNGRPPGALPRDALARLPEPARKLLVQLGSDHEALARVRERARACFHAERRRAEHRLADLVGDPDFRRALAMASDALFPDVEAWLSGPPSAPEHLNTRRRVVNYVLRAALKTSPFSTLTTAGPFSAADPAPAPSAGAPGAPAAYQVPAPARLARRLELNAEVEFQLERLLVSGHGPLFLRTNPTLTLTGERVLVAHADGRCVGVPARPWLLALVQRARDGASPAALAEFLTTGFGAAAAEAEAMLGRLVTAGVLQGDLGVPDQAPDRLTDAADRLGLPEDSPVRRIGATLREAEVAEEPADRWRSLGRLRARVGEAMTAVGGDPSLIPGKYLCYEDVLPSWSAPPRTPDWSALDGDLHRVRRLVSALDGDLHRVRRLVSVFDGALPGRLAIAELLRRRFGDGARVGLLEAWLAWEEGAVPGNPQGGRTEEPGLRGLRDNPFQLAGTGVPRIEELHRFQARLRDLLTPLPDCGPGFDADTDALDRLLGSPPAWLPRDHPVTLFLQPLADGTVAFNAAAPGHGTAGSRVRRWSEPPAAPAPPGDADGPLLVEVAGLFRSSLNRAAPHATHELVWPGCVPSLPPERRVRPADLEIRLDRTGLPDLWWRPGDRPVRLIHRGTMGRYWFPPVLRFLLDLATPMSEAWALVGRARALHVDPRPSGVSVLPRLRVGGVLMERRSWIVPRAELDPGGDDDFDRFYRLRRGVRDLGLPDVVFARAADTVDSAGRVMAKAKDRRPRPLDLCSWWGAEELARLSRGRDLLLFQEAAPAVFGPDRVVEYAVELPGDRP</sequence>
<dbReference type="Proteomes" id="UP000579647">
    <property type="component" value="Unassembled WGS sequence"/>
</dbReference>
<evidence type="ECO:0000259" key="2">
    <source>
        <dbReference type="Pfam" id="PF04738"/>
    </source>
</evidence>
<organism evidence="3 4">
    <name type="scientific">Nocardiopsis metallicus</name>
    <dbReference type="NCBI Taxonomy" id="179819"/>
    <lineage>
        <taxon>Bacteria</taxon>
        <taxon>Bacillati</taxon>
        <taxon>Actinomycetota</taxon>
        <taxon>Actinomycetes</taxon>
        <taxon>Streptosporangiales</taxon>
        <taxon>Nocardiopsidaceae</taxon>
        <taxon>Nocardiopsis</taxon>
    </lineage>
</organism>
<dbReference type="AlphaFoldDB" id="A0A840WGH2"/>
<evidence type="ECO:0000256" key="1">
    <source>
        <dbReference type="SAM" id="MobiDB-lite"/>
    </source>
</evidence>
<dbReference type="InterPro" id="IPR006827">
    <property type="entry name" value="Lant_deHydtase_N"/>
</dbReference>
<proteinExistence type="predicted"/>
<gene>
    <name evidence="3" type="ORF">HNR07_006489</name>
</gene>
<dbReference type="RefSeq" id="WP_184370076.1">
    <property type="nucleotide sequence ID" value="NZ_BAAAKM010000030.1"/>
</dbReference>
<evidence type="ECO:0000313" key="3">
    <source>
        <dbReference type="EMBL" id="MBB5495352.1"/>
    </source>
</evidence>
<dbReference type="Pfam" id="PF04738">
    <property type="entry name" value="Lant_dehydr_N"/>
    <property type="match status" value="1"/>
</dbReference>
<feature type="region of interest" description="Disordered" evidence="1">
    <location>
        <begin position="590"/>
        <end position="613"/>
    </location>
</feature>
<comment type="caution">
    <text evidence="3">The sequence shown here is derived from an EMBL/GenBank/DDBJ whole genome shotgun (WGS) entry which is preliminary data.</text>
</comment>
<protein>
    <recommendedName>
        <fullName evidence="2">Lantibiotic dehydratase N-terminal domain-containing protein</fullName>
    </recommendedName>
</protein>
<accession>A0A840WGH2</accession>
<dbReference type="EMBL" id="JACHDO010000001">
    <property type="protein sequence ID" value="MBB5495352.1"/>
    <property type="molecule type" value="Genomic_DNA"/>
</dbReference>
<feature type="domain" description="Lantibiotic dehydratase N-terminal" evidence="2">
    <location>
        <begin position="133"/>
        <end position="390"/>
    </location>
</feature>
<keyword evidence="4" id="KW-1185">Reference proteome</keyword>
<evidence type="ECO:0000313" key="4">
    <source>
        <dbReference type="Proteomes" id="UP000579647"/>
    </source>
</evidence>
<reference evidence="3 4" key="1">
    <citation type="submission" date="2020-08" db="EMBL/GenBank/DDBJ databases">
        <title>Sequencing the genomes of 1000 actinobacteria strains.</title>
        <authorList>
            <person name="Klenk H.-P."/>
        </authorList>
    </citation>
    <scope>NUCLEOTIDE SEQUENCE [LARGE SCALE GENOMIC DNA]</scope>
    <source>
        <strain evidence="3 4">DSM 44598</strain>
    </source>
</reference>
<name>A0A840WGH2_9ACTN</name>